<evidence type="ECO:0000256" key="3">
    <source>
        <dbReference type="ARBA" id="ARBA00022729"/>
    </source>
</evidence>
<dbReference type="PANTHER" id="PTHR19433:SF127">
    <property type="entry name" value="NITR9"/>
    <property type="match status" value="1"/>
</dbReference>
<reference evidence="11 12" key="1">
    <citation type="submission" date="2018-03" db="EMBL/GenBank/DDBJ databases">
        <title>Finding Nemo's genes: A chromosome-scale reference assembly of the genome of the orange clownfish Amphiprion percula.</title>
        <authorList>
            <person name="Lehmann R."/>
        </authorList>
    </citation>
    <scope>NUCLEOTIDE SEQUENCE</scope>
</reference>
<evidence type="ECO:0000256" key="9">
    <source>
        <dbReference type="SAM" id="SignalP"/>
    </source>
</evidence>
<dbReference type="GO" id="GO:0009617">
    <property type="term" value="P:response to bacterium"/>
    <property type="evidence" value="ECO:0007669"/>
    <property type="project" value="TreeGrafter"/>
</dbReference>
<dbReference type="PANTHER" id="PTHR19433">
    <property type="entry name" value="T-CELL RECEPTOR ALPHA CHAIN V REGION-RELATED"/>
    <property type="match status" value="1"/>
</dbReference>
<dbReference type="InterPro" id="IPR003599">
    <property type="entry name" value="Ig_sub"/>
</dbReference>
<accession>A0A3P8TQK0</accession>
<keyword evidence="7" id="KW-0325">Glycoprotein</keyword>
<dbReference type="InterPro" id="IPR007110">
    <property type="entry name" value="Ig-like_dom"/>
</dbReference>
<evidence type="ECO:0000313" key="12">
    <source>
        <dbReference type="Proteomes" id="UP000265080"/>
    </source>
</evidence>
<dbReference type="STRING" id="161767.ENSAPEP00000025573"/>
<keyword evidence="8" id="KW-0812">Transmembrane</keyword>
<dbReference type="PROSITE" id="PS50835">
    <property type="entry name" value="IG_LIKE"/>
    <property type="match status" value="2"/>
</dbReference>
<dbReference type="InterPro" id="IPR036179">
    <property type="entry name" value="Ig-like_dom_sf"/>
</dbReference>
<keyword evidence="6" id="KW-1015">Disulfide bond</keyword>
<dbReference type="InterPro" id="IPR013106">
    <property type="entry name" value="Ig_V-set"/>
</dbReference>
<evidence type="ECO:0000256" key="6">
    <source>
        <dbReference type="ARBA" id="ARBA00023157"/>
    </source>
</evidence>
<dbReference type="SUPFAM" id="SSF48726">
    <property type="entry name" value="Immunoglobulin"/>
    <property type="match status" value="2"/>
</dbReference>
<dbReference type="GeneTree" id="ENSGT00950000182968"/>
<dbReference type="Pfam" id="PF07686">
    <property type="entry name" value="V-set"/>
    <property type="match status" value="2"/>
</dbReference>
<dbReference type="GO" id="GO:0002376">
    <property type="term" value="P:immune system process"/>
    <property type="evidence" value="ECO:0007669"/>
    <property type="project" value="UniProtKB-KW"/>
</dbReference>
<reference evidence="11" key="2">
    <citation type="submission" date="2025-08" db="UniProtKB">
        <authorList>
            <consortium name="Ensembl"/>
        </authorList>
    </citation>
    <scope>IDENTIFICATION</scope>
</reference>
<keyword evidence="4" id="KW-0391">Immunity</keyword>
<keyword evidence="3 9" id="KW-0732">Signal</keyword>
<comment type="subcellular location">
    <subcellularLocation>
        <location evidence="1">Cell membrane</location>
    </subcellularLocation>
</comment>
<feature type="transmembrane region" description="Helical" evidence="8">
    <location>
        <begin position="256"/>
        <end position="278"/>
    </location>
</feature>
<dbReference type="Ensembl" id="ENSAPET00000026247.1">
    <property type="protein sequence ID" value="ENSAPEP00000025573.1"/>
    <property type="gene ID" value="ENSAPEG00000018192.1"/>
</dbReference>
<dbReference type="InterPro" id="IPR052051">
    <property type="entry name" value="TCR_complex_component"/>
</dbReference>
<evidence type="ECO:0000256" key="5">
    <source>
        <dbReference type="ARBA" id="ARBA00023136"/>
    </source>
</evidence>
<evidence type="ECO:0000256" key="7">
    <source>
        <dbReference type="ARBA" id="ARBA00023180"/>
    </source>
</evidence>
<dbReference type="GO" id="GO:0005886">
    <property type="term" value="C:plasma membrane"/>
    <property type="evidence" value="ECO:0007669"/>
    <property type="project" value="UniProtKB-SubCell"/>
</dbReference>
<organism evidence="11 12">
    <name type="scientific">Amphiprion percula</name>
    <name type="common">Orange clownfish</name>
    <name type="synonym">Lutjanus percula</name>
    <dbReference type="NCBI Taxonomy" id="161767"/>
    <lineage>
        <taxon>Eukaryota</taxon>
        <taxon>Metazoa</taxon>
        <taxon>Chordata</taxon>
        <taxon>Craniata</taxon>
        <taxon>Vertebrata</taxon>
        <taxon>Euteleostomi</taxon>
        <taxon>Actinopterygii</taxon>
        <taxon>Neopterygii</taxon>
        <taxon>Teleostei</taxon>
        <taxon>Neoteleostei</taxon>
        <taxon>Acanthomorphata</taxon>
        <taxon>Ovalentaria</taxon>
        <taxon>Pomacentridae</taxon>
        <taxon>Amphiprion</taxon>
    </lineage>
</organism>
<keyword evidence="12" id="KW-1185">Reference proteome</keyword>
<keyword evidence="8" id="KW-1133">Transmembrane helix</keyword>
<feature type="domain" description="Ig-like" evidence="10">
    <location>
        <begin position="139"/>
        <end position="229"/>
    </location>
</feature>
<keyword evidence="5 8" id="KW-0472">Membrane</keyword>
<reference evidence="11" key="3">
    <citation type="submission" date="2025-09" db="UniProtKB">
        <authorList>
            <consortium name="Ensembl"/>
        </authorList>
    </citation>
    <scope>IDENTIFICATION</scope>
</reference>
<dbReference type="SMART" id="SM00409">
    <property type="entry name" value="IG"/>
    <property type="match status" value="2"/>
</dbReference>
<dbReference type="CDD" id="cd00099">
    <property type="entry name" value="IgV"/>
    <property type="match status" value="1"/>
</dbReference>
<evidence type="ECO:0000313" key="11">
    <source>
        <dbReference type="Ensembl" id="ENSAPEP00000025573.1"/>
    </source>
</evidence>
<name>A0A3P8TQK0_AMPPE</name>
<evidence type="ECO:0000256" key="1">
    <source>
        <dbReference type="ARBA" id="ARBA00004236"/>
    </source>
</evidence>
<keyword evidence="2" id="KW-1003">Cell membrane</keyword>
<evidence type="ECO:0000256" key="2">
    <source>
        <dbReference type="ARBA" id="ARBA00022475"/>
    </source>
</evidence>
<proteinExistence type="predicted"/>
<dbReference type="SMART" id="SM00406">
    <property type="entry name" value="IGv"/>
    <property type="match status" value="2"/>
</dbReference>
<feature type="signal peptide" evidence="9">
    <location>
        <begin position="1"/>
        <end position="19"/>
    </location>
</feature>
<feature type="chain" id="PRO_5018281057" description="Ig-like domain-containing protein" evidence="9">
    <location>
        <begin position="20"/>
        <end position="347"/>
    </location>
</feature>
<dbReference type="AlphaFoldDB" id="A0A3P8TQK0"/>
<evidence type="ECO:0000256" key="4">
    <source>
        <dbReference type="ARBA" id="ARBA00022859"/>
    </source>
</evidence>
<dbReference type="OMA" id="QNEKCIN"/>
<sequence length="347" mass="37769">MMQVCIFLALLSKICQVLAVSKTSGVIQESGIRTEEVGQTVTLTCSCQSDAVTFLAWYQQSLGGKPHLISSRMKHSTDVDINPAYKDRYEVFAQNEKCINDLIITDLRLSDSATYYCGVLVFNAIEFGQGVFLHVRTSPSNIQSAVHQPALQPLRLGDSVNLSCTAYPKPCAGNPSFYWFRHDESQPAIVYPGKGQCTSLSNKKPQRKSCTLNLAIKSVNISDAGTYYCALASCGEIVLGNGTRVGIVAPAKAPFLLVYCLSAALGVSIIVLLSLALIAYKMKKETCSVCKGTVPHLAASATSDIVNQDADSLHYAALSLKKKNERPHQEHDMESVCVYSRVKSRKV</sequence>
<evidence type="ECO:0000256" key="8">
    <source>
        <dbReference type="SAM" id="Phobius"/>
    </source>
</evidence>
<feature type="domain" description="Ig-like" evidence="10">
    <location>
        <begin position="38"/>
        <end position="119"/>
    </location>
</feature>
<dbReference type="InterPro" id="IPR013783">
    <property type="entry name" value="Ig-like_fold"/>
</dbReference>
<protein>
    <recommendedName>
        <fullName evidence="10">Ig-like domain-containing protein</fullName>
    </recommendedName>
</protein>
<dbReference type="Proteomes" id="UP000265080">
    <property type="component" value="Chromosome 23"/>
</dbReference>
<dbReference type="Gene3D" id="2.60.40.10">
    <property type="entry name" value="Immunoglobulins"/>
    <property type="match status" value="2"/>
</dbReference>
<evidence type="ECO:0000259" key="10">
    <source>
        <dbReference type="PROSITE" id="PS50835"/>
    </source>
</evidence>